<evidence type="ECO:0000313" key="3">
    <source>
        <dbReference type="Proteomes" id="UP000755104"/>
    </source>
</evidence>
<comment type="caution">
    <text evidence="2">The sequence shown here is derived from an EMBL/GenBank/DDBJ whole genome shotgun (WGS) entry which is preliminary data.</text>
</comment>
<dbReference type="InterPro" id="IPR001509">
    <property type="entry name" value="Epimerase_deHydtase"/>
</dbReference>
<evidence type="ECO:0000259" key="1">
    <source>
        <dbReference type="Pfam" id="PF01370"/>
    </source>
</evidence>
<dbReference type="RefSeq" id="WP_221555568.1">
    <property type="nucleotide sequence ID" value="NZ_JAIGNO010000002.1"/>
</dbReference>
<protein>
    <submittedName>
        <fullName evidence="2">Complex I NDUFA9 subunit family protein</fullName>
    </submittedName>
</protein>
<reference evidence="2 3" key="1">
    <citation type="submission" date="2021-08" db="EMBL/GenBank/DDBJ databases">
        <title>Comparative Genomics Analysis of the Genus Qipengyuania Reveals Extensive Genetic Diversity and Metabolic Versatility, Including the Description of Fifteen Novel Species.</title>
        <authorList>
            <person name="Liu Y."/>
        </authorList>
    </citation>
    <scope>NUCLEOTIDE SEQUENCE [LARGE SCALE GENOMIC DNA]</scope>
    <source>
        <strain evidence="2 3">6D47A</strain>
    </source>
</reference>
<dbReference type="PANTHER" id="PTHR12126">
    <property type="entry name" value="NADH-UBIQUINONE OXIDOREDUCTASE 39 KDA SUBUNIT-RELATED"/>
    <property type="match status" value="1"/>
</dbReference>
<dbReference type="InterPro" id="IPR036291">
    <property type="entry name" value="NAD(P)-bd_dom_sf"/>
</dbReference>
<accession>A0ABS7J7I7</accession>
<organism evidence="2 3">
    <name type="scientific">Qipengyuania qiaonensis</name>
    <dbReference type="NCBI Taxonomy" id="2867240"/>
    <lineage>
        <taxon>Bacteria</taxon>
        <taxon>Pseudomonadati</taxon>
        <taxon>Pseudomonadota</taxon>
        <taxon>Alphaproteobacteria</taxon>
        <taxon>Sphingomonadales</taxon>
        <taxon>Erythrobacteraceae</taxon>
        <taxon>Qipengyuania</taxon>
    </lineage>
</organism>
<feature type="domain" description="NAD-dependent epimerase/dehydratase" evidence="1">
    <location>
        <begin position="12"/>
        <end position="219"/>
    </location>
</feature>
<name>A0ABS7J7I7_9SPHN</name>
<proteinExistence type="predicted"/>
<dbReference type="SUPFAM" id="SSF51735">
    <property type="entry name" value="NAD(P)-binding Rossmann-fold domains"/>
    <property type="match status" value="1"/>
</dbReference>
<evidence type="ECO:0000313" key="2">
    <source>
        <dbReference type="EMBL" id="MBX7481588.1"/>
    </source>
</evidence>
<sequence length="316" mass="34044">MAKSGALNGKLVVLMGGSGFIGNYVAQALLERGARVRIAGRNPEKAFTLKPLANLGQMQFARCDATDRQSVERCITGADAVVNLIGSFTGDLRRLMGEAPGWMAEAAAREGAGAFVHISAIALNTNEDPEIEYAAAKVLGEKRVLAAFPTATILRPSILFGKDDTFINMFAGLISTLPVLPVFAPDAKLQPVYVDDVAEAAVRALENPEKFGGKTYELGGPEQLSMMDINRAIAAAQLRKRSFLPMPDTLSAIFAVLPGTPMSSDQWQLLKAGNVTSGDLPGFDKFGIAPKPLELFLNKWMVRYRKHGRFNEQMSG</sequence>
<gene>
    <name evidence="2" type="ORF">K3174_03535</name>
</gene>
<dbReference type="Proteomes" id="UP000755104">
    <property type="component" value="Unassembled WGS sequence"/>
</dbReference>
<dbReference type="CDD" id="cd05271">
    <property type="entry name" value="NDUFA9_like_SDR_a"/>
    <property type="match status" value="1"/>
</dbReference>
<dbReference type="InterPro" id="IPR051207">
    <property type="entry name" value="ComplexI_NDUFA9_subunit"/>
</dbReference>
<dbReference type="Pfam" id="PF01370">
    <property type="entry name" value="Epimerase"/>
    <property type="match status" value="1"/>
</dbReference>
<keyword evidence="3" id="KW-1185">Reference proteome</keyword>
<dbReference type="Gene3D" id="3.40.50.720">
    <property type="entry name" value="NAD(P)-binding Rossmann-like Domain"/>
    <property type="match status" value="1"/>
</dbReference>
<dbReference type="EMBL" id="JAIGNO010000002">
    <property type="protein sequence ID" value="MBX7481588.1"/>
    <property type="molecule type" value="Genomic_DNA"/>
</dbReference>
<dbReference type="PANTHER" id="PTHR12126:SF11">
    <property type="entry name" value="NADH DEHYDROGENASE [UBIQUINONE] 1 ALPHA SUBCOMPLEX SUBUNIT 9, MITOCHONDRIAL"/>
    <property type="match status" value="1"/>
</dbReference>